<dbReference type="InterPro" id="IPR051481">
    <property type="entry name" value="BTB-POZ/Galectin-3-binding"/>
</dbReference>
<dbReference type="SMART" id="SM00584">
    <property type="entry name" value="TLDc"/>
    <property type="match status" value="1"/>
</dbReference>
<proteinExistence type="predicted"/>
<dbReference type="PROSITE" id="PS50097">
    <property type="entry name" value="BTB"/>
    <property type="match status" value="1"/>
</dbReference>
<dbReference type="InterPro" id="IPR006571">
    <property type="entry name" value="TLDc_dom"/>
</dbReference>
<gene>
    <name evidence="3" type="ORF">RhiirC2_781605</name>
</gene>
<dbReference type="PANTHER" id="PTHR24410">
    <property type="entry name" value="HL07962P-RELATED"/>
    <property type="match status" value="1"/>
</dbReference>
<dbReference type="PROSITE" id="PS51886">
    <property type="entry name" value="TLDC"/>
    <property type="match status" value="1"/>
</dbReference>
<dbReference type="Pfam" id="PF07534">
    <property type="entry name" value="TLD"/>
    <property type="match status" value="1"/>
</dbReference>
<dbReference type="VEuPathDB" id="FungiDB:FUN_022219"/>
<dbReference type="VEuPathDB" id="FungiDB:RhiirFUN_016749"/>
<name>A0A2N1N504_9GLOM</name>
<dbReference type="VEuPathDB" id="FungiDB:RhiirFUN_010047"/>
<comment type="caution">
    <text evidence="3">The sequence shown here is derived from an EMBL/GenBank/DDBJ whole genome shotgun (WGS) entry which is preliminary data.</text>
</comment>
<evidence type="ECO:0000313" key="3">
    <source>
        <dbReference type="EMBL" id="PKK68948.1"/>
    </source>
</evidence>
<dbReference type="VEuPathDB" id="FungiDB:RhiirA1_467292"/>
<reference evidence="3 4" key="1">
    <citation type="submission" date="2016-04" db="EMBL/GenBank/DDBJ databases">
        <title>Genome analyses suggest a sexual origin of heterokaryosis in a supposedly ancient asexual fungus.</title>
        <authorList>
            <person name="Ropars J."/>
            <person name="Sedzielewska K."/>
            <person name="Noel J."/>
            <person name="Charron P."/>
            <person name="Farinelli L."/>
            <person name="Marton T."/>
            <person name="Kruger M."/>
            <person name="Pelin A."/>
            <person name="Brachmann A."/>
            <person name="Corradi N."/>
        </authorList>
    </citation>
    <scope>NUCLEOTIDE SEQUENCE [LARGE SCALE GENOMIC DNA]</scope>
    <source>
        <strain evidence="3 4">C2</strain>
    </source>
</reference>
<dbReference type="CDD" id="cd18186">
    <property type="entry name" value="BTB_POZ_ZBTB_KLHL-like"/>
    <property type="match status" value="1"/>
</dbReference>
<dbReference type="Gene3D" id="1.25.40.420">
    <property type="match status" value="1"/>
</dbReference>
<dbReference type="AlphaFoldDB" id="A0A2N1N504"/>
<evidence type="ECO:0008006" key="5">
    <source>
        <dbReference type="Google" id="ProtNLM"/>
    </source>
</evidence>
<feature type="domain" description="BTB" evidence="1">
    <location>
        <begin position="23"/>
        <end position="96"/>
    </location>
</feature>
<evidence type="ECO:0000259" key="1">
    <source>
        <dbReference type="PROSITE" id="PS50097"/>
    </source>
</evidence>
<dbReference type="Proteomes" id="UP000233469">
    <property type="component" value="Unassembled WGS sequence"/>
</dbReference>
<dbReference type="EMBL" id="LLXL01000784">
    <property type="protein sequence ID" value="PKK68948.1"/>
    <property type="molecule type" value="Genomic_DNA"/>
</dbReference>
<evidence type="ECO:0000313" key="4">
    <source>
        <dbReference type="Proteomes" id="UP000233469"/>
    </source>
</evidence>
<dbReference type="Gene3D" id="3.30.710.10">
    <property type="entry name" value="Potassium Channel Kv1.1, Chain A"/>
    <property type="match status" value="1"/>
</dbReference>
<dbReference type="SMART" id="SM00225">
    <property type="entry name" value="BTB"/>
    <property type="match status" value="1"/>
</dbReference>
<dbReference type="InterPro" id="IPR000210">
    <property type="entry name" value="BTB/POZ_dom"/>
</dbReference>
<dbReference type="VEuPathDB" id="FungiDB:FUN_003507"/>
<evidence type="ECO:0000259" key="2">
    <source>
        <dbReference type="PROSITE" id="PS51886"/>
    </source>
</evidence>
<dbReference type="Pfam" id="PF00651">
    <property type="entry name" value="BTB"/>
    <property type="match status" value="1"/>
</dbReference>
<feature type="domain" description="TLDc" evidence="2">
    <location>
        <begin position="296"/>
        <end position="463"/>
    </location>
</feature>
<dbReference type="InterPro" id="IPR011333">
    <property type="entry name" value="SKP1/BTB/POZ_sf"/>
</dbReference>
<sequence length="654" mass="77365">MTSKFLLELSNDYERLFETEIGYDVIIYSGEESNIKEIHAHSNILCIRSQYFRSAFSNEWAEKRDGKFIFRKPNICSQLFNIILRFIYCGNIELEKLQGSDVLKLLIAVDELNINSLISHIQEFLIDHQTEFLQQNPTEILETVYQHEAFTDLWNFYLEKACIEPKILFNSDKFINLKAPLLELLLKRDDLNLDEIEIWENLLKWCSACQNIENELTKWNREDITKIKRELNRFIHLIRFYDIEPADFFYKVYCYKDILPQDLIHDLLEFHIVPNVKPKDNLQPSRKTYFKKLDSTLTGSDCIPVFASWIDKKDSSHYNKKDAPYNFNLLYRSSRDGIDPGSFHRNCDNKGATIYIVKIKDSTQLVGGYNPLDWNGNDWKTTSDSFLFNFTDKKNVSTGKVTYVNKHHRAVYCNYSWGPTMGNLYCKYDNRWYYDIYSDGERYSNIGIPKRFEVEDYEVFQFPLIPLYKQFINHEIYSVFLNTFSNIFAWDYNYDCTDISISDIKFTQSNQVEVTAHGPQRYSNREHFPCCLHQGPMLISNYTFFYTNEPNNPIATTVWKHRQWVNGYSEDNSVELDDYLYWPPPDCDKEVYQGAIDYTRTDNFDASRFPPPGEKVIVLMDIFAHCLFDPDESGHTYCYRGCEVRIITDYNPQK</sequence>
<accession>A0A2N1N504</accession>
<organism evidence="3 4">
    <name type="scientific">Rhizophagus irregularis</name>
    <dbReference type="NCBI Taxonomy" id="588596"/>
    <lineage>
        <taxon>Eukaryota</taxon>
        <taxon>Fungi</taxon>
        <taxon>Fungi incertae sedis</taxon>
        <taxon>Mucoromycota</taxon>
        <taxon>Glomeromycotina</taxon>
        <taxon>Glomeromycetes</taxon>
        <taxon>Glomerales</taxon>
        <taxon>Glomeraceae</taxon>
        <taxon>Rhizophagus</taxon>
    </lineage>
</organism>
<reference evidence="3 4" key="2">
    <citation type="submission" date="2017-10" db="EMBL/GenBank/DDBJ databases">
        <title>Extensive intraspecific genome diversity in a model arbuscular mycorrhizal fungus.</title>
        <authorList>
            <person name="Chen E.C.H."/>
            <person name="Morin E."/>
            <person name="Baudet D."/>
            <person name="Noel J."/>
            <person name="Ndikumana S."/>
            <person name="Charron P."/>
            <person name="St-Onge C."/>
            <person name="Giorgi J."/>
            <person name="Grigoriev I.V."/>
            <person name="Roux C."/>
            <person name="Martin F.M."/>
            <person name="Corradi N."/>
        </authorList>
    </citation>
    <scope>NUCLEOTIDE SEQUENCE [LARGE SCALE GENOMIC DNA]</scope>
    <source>
        <strain evidence="3 4">C2</strain>
    </source>
</reference>
<dbReference type="SUPFAM" id="SSF54695">
    <property type="entry name" value="POZ domain"/>
    <property type="match status" value="1"/>
</dbReference>
<dbReference type="PANTHER" id="PTHR24410:SF23">
    <property type="entry name" value="BTB DOMAIN-CONTAINING PROTEIN-RELATED"/>
    <property type="match status" value="1"/>
</dbReference>
<protein>
    <recommendedName>
        <fullName evidence="5">Btb/poz domain-containing protein 19-like</fullName>
    </recommendedName>
</protein>